<dbReference type="Proteomes" id="UP000006038">
    <property type="component" value="Chromosome 12"/>
</dbReference>
<keyword evidence="3" id="KW-1185">Reference proteome</keyword>
<dbReference type="Gramene" id="OB12G15680.1">
    <property type="protein sequence ID" value="OB12G15680.1"/>
    <property type="gene ID" value="OB12G15680"/>
</dbReference>
<feature type="region of interest" description="Disordered" evidence="1">
    <location>
        <begin position="132"/>
        <end position="160"/>
    </location>
</feature>
<proteinExistence type="predicted"/>
<reference evidence="2" key="2">
    <citation type="submission" date="2013-04" db="UniProtKB">
        <authorList>
            <consortium name="EnsemblPlants"/>
        </authorList>
    </citation>
    <scope>IDENTIFICATION</scope>
</reference>
<reference evidence="2" key="1">
    <citation type="journal article" date="2013" name="Nat. Commun.">
        <title>Whole-genome sequencing of Oryza brachyantha reveals mechanisms underlying Oryza genome evolution.</title>
        <authorList>
            <person name="Chen J."/>
            <person name="Huang Q."/>
            <person name="Gao D."/>
            <person name="Wang J."/>
            <person name="Lang Y."/>
            <person name="Liu T."/>
            <person name="Li B."/>
            <person name="Bai Z."/>
            <person name="Luis Goicoechea J."/>
            <person name="Liang C."/>
            <person name="Chen C."/>
            <person name="Zhang W."/>
            <person name="Sun S."/>
            <person name="Liao Y."/>
            <person name="Zhang X."/>
            <person name="Yang L."/>
            <person name="Song C."/>
            <person name="Wang M."/>
            <person name="Shi J."/>
            <person name="Liu G."/>
            <person name="Liu J."/>
            <person name="Zhou H."/>
            <person name="Zhou W."/>
            <person name="Yu Q."/>
            <person name="An N."/>
            <person name="Chen Y."/>
            <person name="Cai Q."/>
            <person name="Wang B."/>
            <person name="Liu B."/>
            <person name="Min J."/>
            <person name="Huang Y."/>
            <person name="Wu H."/>
            <person name="Li Z."/>
            <person name="Zhang Y."/>
            <person name="Yin Y."/>
            <person name="Song W."/>
            <person name="Jiang J."/>
            <person name="Jackson S.A."/>
            <person name="Wing R.A."/>
            <person name="Wang J."/>
            <person name="Chen M."/>
        </authorList>
    </citation>
    <scope>NUCLEOTIDE SEQUENCE [LARGE SCALE GENOMIC DNA]</scope>
    <source>
        <strain evidence="2">cv. IRGC 101232</strain>
    </source>
</reference>
<dbReference type="STRING" id="4533.J3NC60"/>
<feature type="compositionally biased region" description="Low complexity" evidence="1">
    <location>
        <begin position="140"/>
        <end position="153"/>
    </location>
</feature>
<evidence type="ECO:0000256" key="1">
    <source>
        <dbReference type="SAM" id="MobiDB-lite"/>
    </source>
</evidence>
<name>J3NC60_ORYBR</name>
<dbReference type="EnsemblPlants" id="OB12G15680.1">
    <property type="protein sequence ID" value="OB12G15680.1"/>
    <property type="gene ID" value="OB12G15680"/>
</dbReference>
<protein>
    <submittedName>
        <fullName evidence="2">Uncharacterized protein</fullName>
    </submittedName>
</protein>
<organism evidence="2">
    <name type="scientific">Oryza brachyantha</name>
    <name type="common">malo sina</name>
    <dbReference type="NCBI Taxonomy" id="4533"/>
    <lineage>
        <taxon>Eukaryota</taxon>
        <taxon>Viridiplantae</taxon>
        <taxon>Streptophyta</taxon>
        <taxon>Embryophyta</taxon>
        <taxon>Tracheophyta</taxon>
        <taxon>Spermatophyta</taxon>
        <taxon>Magnoliopsida</taxon>
        <taxon>Liliopsida</taxon>
        <taxon>Poales</taxon>
        <taxon>Poaceae</taxon>
        <taxon>BOP clade</taxon>
        <taxon>Oryzoideae</taxon>
        <taxon>Oryzeae</taxon>
        <taxon>Oryzinae</taxon>
        <taxon>Oryza</taxon>
    </lineage>
</organism>
<dbReference type="AlphaFoldDB" id="J3NC60"/>
<accession>J3NC60</accession>
<dbReference type="HOGENOM" id="CLU_1290733_0_0_1"/>
<sequence length="214" mass="23599">MGFVTDRLSVVSFTTDACQVLRLTRMTENGKLTAQRVVDFLVVHDSTNIHVGLDEATKVLDTFGFSTDHDVAAMHSISDNTFSFIENLAIMRTRLRSASAASSRSPHRWHVSLSSAYTPECVSDRSKSSRCENHIDVEGRTTTGGATGPATPRIALSPAPNPLQVAHLDPSHHMQSMITASIHQKQTHDSLSFKQIPESTEWAVERLRLFTVRG</sequence>
<evidence type="ECO:0000313" key="3">
    <source>
        <dbReference type="Proteomes" id="UP000006038"/>
    </source>
</evidence>
<evidence type="ECO:0000313" key="2">
    <source>
        <dbReference type="EnsemblPlants" id="OB12G15680.1"/>
    </source>
</evidence>